<dbReference type="Proteomes" id="UP000887567">
    <property type="component" value="Unplaced"/>
</dbReference>
<sequence>MPLTFKQEFQLKNFKFNYSPVNHFFESPWLPTPVVILYRSVFALYSLSWIVYRLIADEKFRQKVTFFYVTNWSYLALIIYFLVSSVVTIFEYIKRRRRQVHTTDTERGHVHASDGQARWFHMIQWFWYSIAATMAIGVTLFFWLFDYDGMGITLSDVNVHLLNAVFMIIDHALSCMPVRLFHMVYPMIFVSLYMIATVLYWAFISKDYIYKMMDYNTNPGVAVGLLLAAMLIAAPLIHSLYYGTYRLREYVAAKTRKAESKEPEREMEEKEMEENEVA</sequence>
<dbReference type="OMA" id="YWACYWI"/>
<dbReference type="GO" id="GO:0016020">
    <property type="term" value="C:membrane"/>
    <property type="evidence" value="ECO:0007669"/>
    <property type="project" value="TreeGrafter"/>
</dbReference>
<feature type="transmembrane region" description="Helical" evidence="2">
    <location>
        <begin position="72"/>
        <end position="93"/>
    </location>
</feature>
<reference evidence="3" key="1">
    <citation type="submission" date="2022-11" db="UniProtKB">
        <authorList>
            <consortium name="EnsemblMetazoa"/>
        </authorList>
    </citation>
    <scope>IDENTIFICATION</scope>
</reference>
<feature type="compositionally biased region" description="Acidic residues" evidence="1">
    <location>
        <begin position="269"/>
        <end position="278"/>
    </location>
</feature>
<name>A0A913XPG6_EXADI</name>
<keyword evidence="2" id="KW-0472">Membrane</keyword>
<feature type="compositionally biased region" description="Basic and acidic residues" evidence="1">
    <location>
        <begin position="255"/>
        <end position="268"/>
    </location>
</feature>
<evidence type="ECO:0008006" key="5">
    <source>
        <dbReference type="Google" id="ProtNLM"/>
    </source>
</evidence>
<evidence type="ECO:0000256" key="2">
    <source>
        <dbReference type="SAM" id="Phobius"/>
    </source>
</evidence>
<dbReference type="PANTHER" id="PTHR12242:SF1">
    <property type="entry name" value="MYND-TYPE DOMAIN-CONTAINING PROTEIN"/>
    <property type="match status" value="1"/>
</dbReference>
<proteinExistence type="predicted"/>
<evidence type="ECO:0000313" key="4">
    <source>
        <dbReference type="Proteomes" id="UP000887567"/>
    </source>
</evidence>
<keyword evidence="2" id="KW-0812">Transmembrane</keyword>
<evidence type="ECO:0000256" key="1">
    <source>
        <dbReference type="SAM" id="MobiDB-lite"/>
    </source>
</evidence>
<evidence type="ECO:0000313" key="3">
    <source>
        <dbReference type="EnsemblMetazoa" id="XP_020907266.1"/>
    </source>
</evidence>
<feature type="transmembrane region" description="Helical" evidence="2">
    <location>
        <begin position="223"/>
        <end position="242"/>
    </location>
</feature>
<feature type="transmembrane region" description="Helical" evidence="2">
    <location>
        <begin position="125"/>
        <end position="145"/>
    </location>
</feature>
<feature type="transmembrane region" description="Helical" evidence="2">
    <location>
        <begin position="183"/>
        <end position="203"/>
    </location>
</feature>
<dbReference type="KEGG" id="epa:110245328"/>
<dbReference type="PANTHER" id="PTHR12242">
    <property type="entry name" value="OS02G0130600 PROTEIN-RELATED"/>
    <property type="match status" value="1"/>
</dbReference>
<dbReference type="InterPro" id="IPR049352">
    <property type="entry name" value="Rost"/>
</dbReference>
<dbReference type="OrthoDB" id="419711at2759"/>
<dbReference type="GeneID" id="110245328"/>
<protein>
    <recommendedName>
        <fullName evidence="5">Protein rolling stone</fullName>
    </recommendedName>
</protein>
<keyword evidence="4" id="KW-1185">Reference proteome</keyword>
<feature type="transmembrane region" description="Helical" evidence="2">
    <location>
        <begin position="34"/>
        <end position="52"/>
    </location>
</feature>
<organism evidence="3 4">
    <name type="scientific">Exaiptasia diaphana</name>
    <name type="common">Tropical sea anemone</name>
    <name type="synonym">Aiptasia pulchella</name>
    <dbReference type="NCBI Taxonomy" id="2652724"/>
    <lineage>
        <taxon>Eukaryota</taxon>
        <taxon>Metazoa</taxon>
        <taxon>Cnidaria</taxon>
        <taxon>Anthozoa</taxon>
        <taxon>Hexacorallia</taxon>
        <taxon>Actiniaria</taxon>
        <taxon>Aiptasiidae</taxon>
        <taxon>Exaiptasia</taxon>
    </lineage>
</organism>
<dbReference type="RefSeq" id="XP_020907266.1">
    <property type="nucleotide sequence ID" value="XM_021051607.2"/>
</dbReference>
<accession>A0A913XPG6</accession>
<feature type="region of interest" description="Disordered" evidence="1">
    <location>
        <begin position="255"/>
        <end position="278"/>
    </location>
</feature>
<keyword evidence="2" id="KW-1133">Transmembrane helix</keyword>
<dbReference type="Pfam" id="PF21534">
    <property type="entry name" value="Rost"/>
    <property type="match status" value="1"/>
</dbReference>
<dbReference type="EnsemblMetazoa" id="XM_021051607.2">
    <property type="protein sequence ID" value="XP_020907266.1"/>
    <property type="gene ID" value="LOC110245328"/>
</dbReference>
<dbReference type="AlphaFoldDB" id="A0A913XPG6"/>
<feature type="transmembrane region" description="Helical" evidence="2">
    <location>
        <begin position="157"/>
        <end position="176"/>
    </location>
</feature>